<proteinExistence type="predicted"/>
<accession>A0A553N9C2</accession>
<dbReference type="SUPFAM" id="SSF50965">
    <property type="entry name" value="Galactose oxidase, central domain"/>
    <property type="match status" value="1"/>
</dbReference>
<dbReference type="PROSITE" id="PS50948">
    <property type="entry name" value="PAN"/>
    <property type="match status" value="1"/>
</dbReference>
<name>A0A553N9C2_TIGCA</name>
<dbReference type="Pfam" id="PF00024">
    <property type="entry name" value="PAN_1"/>
    <property type="match status" value="1"/>
</dbReference>
<dbReference type="InterPro" id="IPR000177">
    <property type="entry name" value="Apple"/>
</dbReference>
<evidence type="ECO:0000256" key="1">
    <source>
        <dbReference type="ARBA" id="ARBA00022441"/>
    </source>
</evidence>
<dbReference type="PANTHER" id="PTHR45632">
    <property type="entry name" value="LD33804P"/>
    <property type="match status" value="1"/>
</dbReference>
<feature type="domain" description="Apple" evidence="4">
    <location>
        <begin position="77"/>
        <end position="148"/>
    </location>
</feature>
<dbReference type="Proteomes" id="UP000318571">
    <property type="component" value="Chromosome 8"/>
</dbReference>
<organism evidence="5 6">
    <name type="scientific">Tigriopus californicus</name>
    <name type="common">Marine copepod</name>
    <dbReference type="NCBI Taxonomy" id="6832"/>
    <lineage>
        <taxon>Eukaryota</taxon>
        <taxon>Metazoa</taxon>
        <taxon>Ecdysozoa</taxon>
        <taxon>Arthropoda</taxon>
        <taxon>Crustacea</taxon>
        <taxon>Multicrustacea</taxon>
        <taxon>Hexanauplia</taxon>
        <taxon>Copepoda</taxon>
        <taxon>Harpacticoida</taxon>
        <taxon>Harpacticidae</taxon>
        <taxon>Tigriopus</taxon>
    </lineage>
</organism>
<dbReference type="Gene3D" id="3.50.4.10">
    <property type="entry name" value="Hepatocyte Growth Factor"/>
    <property type="match status" value="2"/>
</dbReference>
<dbReference type="STRING" id="6832.A0A553N9C2"/>
<keyword evidence="6" id="KW-1185">Reference proteome</keyword>
<dbReference type="SMART" id="SM00612">
    <property type="entry name" value="Kelch"/>
    <property type="match status" value="3"/>
</dbReference>
<reference evidence="5 6" key="1">
    <citation type="journal article" date="2018" name="Nat. Ecol. Evol.">
        <title>Genomic signatures of mitonuclear coevolution across populations of Tigriopus californicus.</title>
        <authorList>
            <person name="Barreto F.S."/>
            <person name="Watson E.T."/>
            <person name="Lima T.G."/>
            <person name="Willett C.S."/>
            <person name="Edmands S."/>
            <person name="Li W."/>
            <person name="Burton R.S."/>
        </authorList>
    </citation>
    <scope>NUCLEOTIDE SEQUENCE [LARGE SCALE GENOMIC DNA]</scope>
    <source>
        <strain evidence="5 6">San Diego</strain>
    </source>
</reference>
<keyword evidence="2" id="KW-0677">Repeat</keyword>
<sequence>MNGGAMETNATDSELYSFERKSWEYRASPGPIRGTDAVTVNGTMYIFFGSNTNGDTVKEVKNLLSSNLVTGQIQLECFVEGACVNSNLVGEQSTTSAGDCADTCNQDANCAWFTYYEDFQVCTLLDGCKDREPMENTISGMKGCETRCSVPGICRGALISLDVAPQELDCSKDCFLAPNCTWYSFKRDSNLCHLFSTCPTLDLGCETCISGERDCFETEDDTESFVFLGLGSTETFEETDVVEVFNLKSPARVCSHLPSVPYNTSGSTGGFLDRVVYCGGFETKNVGTNGDTDKCYELESSNGTWTNRYNMSTPRQDAASVVLPNGTLWITGGFLGGQGYLHTSEVYDPNYGIKEGPLLPGRMSGHCLVQVDDESTFIIGGSKSTGDPRKVYEFYFNHYSYVEVAPMRYGRSEHACGLINDPTTGEKYILVAGGAMNGGAMETNATDSELYSFERKSWEYRASPGPIRGTDAVTVNGTMYIFFGSNTNGDTVKEVKKYDFTRDEWITVETNVEFPRQEAVIFSIPDSFCD</sequence>
<dbReference type="InterPro" id="IPR011043">
    <property type="entry name" value="Gal_Oxase/kelch_b-propeller"/>
</dbReference>
<keyword evidence="1" id="KW-0880">Kelch repeat</keyword>
<comment type="caution">
    <text evidence="5">The sequence shown here is derived from an EMBL/GenBank/DDBJ whole genome shotgun (WGS) entry which is preliminary data.</text>
</comment>
<dbReference type="AlphaFoldDB" id="A0A553N9C2"/>
<evidence type="ECO:0000256" key="3">
    <source>
        <dbReference type="ARBA" id="ARBA00023157"/>
    </source>
</evidence>
<evidence type="ECO:0000313" key="6">
    <source>
        <dbReference type="Proteomes" id="UP000318571"/>
    </source>
</evidence>
<gene>
    <name evidence="5" type="ORF">TCAL_17176</name>
</gene>
<dbReference type="InterPro" id="IPR006652">
    <property type="entry name" value="Kelch_1"/>
</dbReference>
<evidence type="ECO:0000256" key="2">
    <source>
        <dbReference type="ARBA" id="ARBA00022737"/>
    </source>
</evidence>
<keyword evidence="3" id="KW-1015">Disulfide bond</keyword>
<protein>
    <recommendedName>
        <fullName evidence="4">Apple domain-containing protein</fullName>
    </recommendedName>
</protein>
<evidence type="ECO:0000313" key="5">
    <source>
        <dbReference type="EMBL" id="TRY62022.1"/>
    </source>
</evidence>
<dbReference type="InterPro" id="IPR015915">
    <property type="entry name" value="Kelch-typ_b-propeller"/>
</dbReference>
<dbReference type="GO" id="GO:0005576">
    <property type="term" value="C:extracellular region"/>
    <property type="evidence" value="ECO:0007669"/>
    <property type="project" value="InterPro"/>
</dbReference>
<dbReference type="SMART" id="SM00223">
    <property type="entry name" value="APPLE"/>
    <property type="match status" value="1"/>
</dbReference>
<evidence type="ECO:0000259" key="4">
    <source>
        <dbReference type="PROSITE" id="PS50948"/>
    </source>
</evidence>
<dbReference type="Gene3D" id="2.120.10.80">
    <property type="entry name" value="Kelch-type beta propeller"/>
    <property type="match status" value="1"/>
</dbReference>
<dbReference type="EMBL" id="VCGU01000459">
    <property type="protein sequence ID" value="TRY62022.1"/>
    <property type="molecule type" value="Genomic_DNA"/>
</dbReference>
<dbReference type="GO" id="GO:0006508">
    <property type="term" value="P:proteolysis"/>
    <property type="evidence" value="ECO:0007669"/>
    <property type="project" value="InterPro"/>
</dbReference>
<dbReference type="InterPro" id="IPR003609">
    <property type="entry name" value="Pan_app"/>
</dbReference>